<accession>A0A4Z0C7U8</accession>
<feature type="domain" description="PAS" evidence="1">
    <location>
        <begin position="22"/>
        <end position="87"/>
    </location>
</feature>
<sequence>MLNSGHFSEPIAPIGLDAGLCRAAVDAMQDAVLVADRDGVIRLWNRGAEVLFGFSAEEAVGAGLELLVPERFRRQHDEGYRHAIATGRMRTQGRVLTTRSNHKYGCRLYVAFTFGLLKDGDGQVQGVVAVGRDATASHLEKVANRLKGEAPEGCPVSGQRSGN</sequence>
<evidence type="ECO:0000313" key="3">
    <source>
        <dbReference type="Proteomes" id="UP000298180"/>
    </source>
</evidence>
<proteinExistence type="predicted"/>
<dbReference type="CDD" id="cd00130">
    <property type="entry name" value="PAS"/>
    <property type="match status" value="1"/>
</dbReference>
<evidence type="ECO:0000313" key="2">
    <source>
        <dbReference type="EMBL" id="TFZ06159.1"/>
    </source>
</evidence>
<dbReference type="SUPFAM" id="SSF55785">
    <property type="entry name" value="PYP-like sensor domain (PAS domain)"/>
    <property type="match status" value="1"/>
</dbReference>
<dbReference type="RefSeq" id="WP_135262245.1">
    <property type="nucleotide sequence ID" value="NZ_SMLM01000001.1"/>
</dbReference>
<dbReference type="Proteomes" id="UP000298180">
    <property type="component" value="Unassembled WGS sequence"/>
</dbReference>
<dbReference type="InterPro" id="IPR013656">
    <property type="entry name" value="PAS_4"/>
</dbReference>
<dbReference type="PROSITE" id="PS50112">
    <property type="entry name" value="PAS"/>
    <property type="match status" value="1"/>
</dbReference>
<dbReference type="Pfam" id="PF08448">
    <property type="entry name" value="PAS_4"/>
    <property type="match status" value="1"/>
</dbReference>
<dbReference type="InterPro" id="IPR000014">
    <property type="entry name" value="PAS"/>
</dbReference>
<keyword evidence="3" id="KW-1185">Reference proteome</keyword>
<dbReference type="EMBL" id="SMLM01000001">
    <property type="protein sequence ID" value="TFZ06159.1"/>
    <property type="molecule type" value="Genomic_DNA"/>
</dbReference>
<protein>
    <submittedName>
        <fullName evidence="2">PAS domain S-box protein</fullName>
    </submittedName>
</protein>
<dbReference type="AlphaFoldDB" id="A0A4Z0C7U8"/>
<evidence type="ECO:0000259" key="1">
    <source>
        <dbReference type="PROSITE" id="PS50112"/>
    </source>
</evidence>
<comment type="caution">
    <text evidence="2">The sequence shown here is derived from an EMBL/GenBank/DDBJ whole genome shotgun (WGS) entry which is preliminary data.</text>
</comment>
<gene>
    <name evidence="2" type="ORF">EZ313_05810</name>
</gene>
<reference evidence="2 3" key="1">
    <citation type="submission" date="2019-03" db="EMBL/GenBank/DDBJ databases">
        <title>Ramlibacter henchirensis DSM 14656, whole genome shotgun sequence.</title>
        <authorList>
            <person name="Zhang X."/>
            <person name="Feng G."/>
            <person name="Zhu H."/>
        </authorList>
    </citation>
    <scope>NUCLEOTIDE SEQUENCE [LARGE SCALE GENOMIC DNA]</scope>
    <source>
        <strain evidence="2 3">DSM 14656</strain>
    </source>
</reference>
<dbReference type="InterPro" id="IPR035965">
    <property type="entry name" value="PAS-like_dom_sf"/>
</dbReference>
<dbReference type="SMART" id="SM00091">
    <property type="entry name" value="PAS"/>
    <property type="match status" value="1"/>
</dbReference>
<name>A0A4Z0C7U8_9BURK</name>
<dbReference type="OrthoDB" id="3687827at2"/>
<dbReference type="Gene3D" id="3.30.450.20">
    <property type="entry name" value="PAS domain"/>
    <property type="match status" value="1"/>
</dbReference>
<dbReference type="NCBIfam" id="TIGR00229">
    <property type="entry name" value="sensory_box"/>
    <property type="match status" value="1"/>
</dbReference>
<organism evidence="2 3">
    <name type="scientific">Ramlibacter henchirensis</name>
    <dbReference type="NCBI Taxonomy" id="204072"/>
    <lineage>
        <taxon>Bacteria</taxon>
        <taxon>Pseudomonadati</taxon>
        <taxon>Pseudomonadota</taxon>
        <taxon>Betaproteobacteria</taxon>
        <taxon>Burkholderiales</taxon>
        <taxon>Comamonadaceae</taxon>
        <taxon>Ramlibacter</taxon>
    </lineage>
</organism>